<organism evidence="3 4">
    <name type="scientific">Castilleja foliolosa</name>
    <dbReference type="NCBI Taxonomy" id="1961234"/>
    <lineage>
        <taxon>Eukaryota</taxon>
        <taxon>Viridiplantae</taxon>
        <taxon>Streptophyta</taxon>
        <taxon>Embryophyta</taxon>
        <taxon>Tracheophyta</taxon>
        <taxon>Spermatophyta</taxon>
        <taxon>Magnoliopsida</taxon>
        <taxon>eudicotyledons</taxon>
        <taxon>Gunneridae</taxon>
        <taxon>Pentapetalae</taxon>
        <taxon>asterids</taxon>
        <taxon>lamiids</taxon>
        <taxon>Lamiales</taxon>
        <taxon>Orobanchaceae</taxon>
        <taxon>Pedicularideae</taxon>
        <taxon>Castillejinae</taxon>
        <taxon>Castilleja</taxon>
    </lineage>
</organism>
<dbReference type="PANTHER" id="PTHR47926">
    <property type="entry name" value="PENTATRICOPEPTIDE REPEAT-CONTAINING PROTEIN"/>
    <property type="match status" value="1"/>
</dbReference>
<dbReference type="InterPro" id="IPR002885">
    <property type="entry name" value="PPR_rpt"/>
</dbReference>
<dbReference type="NCBIfam" id="TIGR00756">
    <property type="entry name" value="PPR"/>
    <property type="match status" value="3"/>
</dbReference>
<evidence type="ECO:0008006" key="5">
    <source>
        <dbReference type="Google" id="ProtNLM"/>
    </source>
</evidence>
<reference evidence="4" key="1">
    <citation type="journal article" date="2024" name="IScience">
        <title>Strigolactones Initiate the Formation of Haustorium-like Structures in Castilleja.</title>
        <authorList>
            <person name="Buerger M."/>
            <person name="Peterson D."/>
            <person name="Chory J."/>
        </authorList>
    </citation>
    <scope>NUCLEOTIDE SEQUENCE [LARGE SCALE GENOMIC DNA]</scope>
</reference>
<name>A0ABD3EGA4_9LAMI</name>
<feature type="repeat" description="PPR" evidence="2">
    <location>
        <begin position="254"/>
        <end position="288"/>
    </location>
</feature>
<comment type="caution">
    <text evidence="3">The sequence shown here is derived from an EMBL/GenBank/DDBJ whole genome shotgun (WGS) entry which is preliminary data.</text>
</comment>
<dbReference type="Proteomes" id="UP001632038">
    <property type="component" value="Unassembled WGS sequence"/>
</dbReference>
<dbReference type="InterPro" id="IPR046848">
    <property type="entry name" value="E_motif"/>
</dbReference>
<dbReference type="GO" id="GO:0003729">
    <property type="term" value="F:mRNA binding"/>
    <property type="evidence" value="ECO:0007669"/>
    <property type="project" value="UniProtKB-ARBA"/>
</dbReference>
<proteinExistence type="predicted"/>
<keyword evidence="4" id="KW-1185">Reference proteome</keyword>
<evidence type="ECO:0000313" key="4">
    <source>
        <dbReference type="Proteomes" id="UP001632038"/>
    </source>
</evidence>
<dbReference type="InterPro" id="IPR046960">
    <property type="entry name" value="PPR_At4g14850-like_plant"/>
</dbReference>
<evidence type="ECO:0000313" key="3">
    <source>
        <dbReference type="EMBL" id="KAL3652211.1"/>
    </source>
</evidence>
<gene>
    <name evidence="3" type="ORF">CASFOL_001892</name>
</gene>
<dbReference type="Pfam" id="PF01535">
    <property type="entry name" value="PPR"/>
    <property type="match status" value="4"/>
</dbReference>
<accession>A0ABD3EGA4</accession>
<dbReference type="EMBL" id="JAVIJP010000005">
    <property type="protein sequence ID" value="KAL3652211.1"/>
    <property type="molecule type" value="Genomic_DNA"/>
</dbReference>
<evidence type="ECO:0000256" key="1">
    <source>
        <dbReference type="ARBA" id="ARBA00022737"/>
    </source>
</evidence>
<dbReference type="InterPro" id="IPR011990">
    <property type="entry name" value="TPR-like_helical_dom_sf"/>
</dbReference>
<dbReference type="Pfam" id="PF20431">
    <property type="entry name" value="E_motif"/>
    <property type="match status" value="1"/>
</dbReference>
<dbReference type="Pfam" id="PF13041">
    <property type="entry name" value="PPR_2"/>
    <property type="match status" value="3"/>
</dbReference>
<protein>
    <recommendedName>
        <fullName evidence="5">Pentatricopeptide repeat-containing protein</fullName>
    </recommendedName>
</protein>
<keyword evidence="1" id="KW-0677">Repeat</keyword>
<dbReference type="Gene3D" id="1.25.40.10">
    <property type="entry name" value="Tetratricopeptide repeat domain"/>
    <property type="match status" value="5"/>
</dbReference>
<feature type="repeat" description="PPR" evidence="2">
    <location>
        <begin position="153"/>
        <end position="187"/>
    </location>
</feature>
<feature type="repeat" description="PPR" evidence="2">
    <location>
        <begin position="316"/>
        <end position="346"/>
    </location>
</feature>
<dbReference type="FunFam" id="1.25.40.10:FF:000090">
    <property type="entry name" value="Pentatricopeptide repeat-containing protein, chloroplastic"/>
    <property type="match status" value="1"/>
</dbReference>
<feature type="repeat" description="PPR" evidence="2">
    <location>
        <begin position="418"/>
        <end position="452"/>
    </location>
</feature>
<dbReference type="FunFam" id="1.25.40.10:FF:000073">
    <property type="entry name" value="Pentatricopeptide repeat-containing protein chloroplastic"/>
    <property type="match status" value="1"/>
</dbReference>
<dbReference type="AlphaFoldDB" id="A0ABD3EGA4"/>
<sequence>MLLPKLPSASPPILFSRFRTQGPNSKNRFQFHLHSPQQISKNYQTFLENDSITSWTSVLSELTPKGPISGSALTKATQLFRSGSKPNAYALVHLTRACTNTGLFSHVEQLHTHTLKSGFISNVFVSTALINFYVRFDLVNDALNLFVEMPERTVVSWNSLISGYVHSGQFRKALEVFVQLERSQLYADSYSFTAALSACGHLRMAHVGKAVHSKIVKRGVDCSVFVSNCLIDMYGKCGYVIESMKVFEYTVEKDMFSWNSILAANARNGKLEVAFNLLHKMPNPDTISYNELIHGIAQFGELNDAMDILSRIPNPNSSSWNSIITGYANRGRPTEAFECFRRMHNSSGAHMDEFTFSSILSGIASLSAIVWGSIIHCCALKSGLNEYVVVGSAIMDMYFKCGRIDEAEKIFQSLPEKNLITWNILISGHAHNGNSQKVIELFEKLKTVNKLEPDEITFLNVLSACWHSKISIKVASRYFEMMIMEYMIDPLPEHCSLMIKMMGREGDVSKAEKMIVGLGFDRCGVVWKSLIGACVACGDIRVADMAAKKLIELEGDSEFVYVMMSNINALHGKWEDVGCIRKAMKEKKVWKGAGFSWIDVQKDAVRSKII</sequence>
<dbReference type="PROSITE" id="PS51375">
    <property type="entry name" value="PPR"/>
    <property type="match status" value="4"/>
</dbReference>
<evidence type="ECO:0000256" key="2">
    <source>
        <dbReference type="PROSITE-ProRule" id="PRU00708"/>
    </source>
</evidence>